<gene>
    <name evidence="1" type="ORF">BE21_56250</name>
</gene>
<sequence length="111" mass="11114">MLPLSALFRHSDGSRAFHRPSLGTLTSACAGPLALCCSFACSNEQATEDLASPAGGSSFAAAGGQPNGTGGALIEVNRDGSGDFTTVQAAFNSVATSNTTPTIVRIAPGQR</sequence>
<dbReference type="InterPro" id="IPR011050">
    <property type="entry name" value="Pectin_lyase_fold/virulence"/>
</dbReference>
<organism evidence="1 2">
    <name type="scientific">Sorangium cellulosum</name>
    <name type="common">Polyangium cellulosum</name>
    <dbReference type="NCBI Taxonomy" id="56"/>
    <lineage>
        <taxon>Bacteria</taxon>
        <taxon>Pseudomonadati</taxon>
        <taxon>Myxococcota</taxon>
        <taxon>Polyangia</taxon>
        <taxon>Polyangiales</taxon>
        <taxon>Polyangiaceae</taxon>
        <taxon>Sorangium</taxon>
    </lineage>
</organism>
<dbReference type="EMBL" id="JEME01003232">
    <property type="protein sequence ID" value="KYG01748.1"/>
    <property type="molecule type" value="Genomic_DNA"/>
</dbReference>
<proteinExistence type="predicted"/>
<accession>A0A150TB89</accession>
<dbReference type="InterPro" id="IPR012334">
    <property type="entry name" value="Pectin_lyas_fold"/>
</dbReference>
<comment type="caution">
    <text evidence="1">The sequence shown here is derived from an EMBL/GenBank/DDBJ whole genome shotgun (WGS) entry which is preliminary data.</text>
</comment>
<name>A0A150TB89_SORCE</name>
<reference evidence="1 2" key="1">
    <citation type="submission" date="2014-02" db="EMBL/GenBank/DDBJ databases">
        <title>The small core and large imbalanced accessory genome model reveals a collaborative survival strategy of Sorangium cellulosum strains in nature.</title>
        <authorList>
            <person name="Han K."/>
            <person name="Peng R."/>
            <person name="Blom J."/>
            <person name="Li Y.-Z."/>
        </authorList>
    </citation>
    <scope>NUCLEOTIDE SEQUENCE [LARGE SCALE GENOMIC DNA]</scope>
    <source>
        <strain evidence="1 2">So0007-03</strain>
    </source>
</reference>
<protein>
    <submittedName>
        <fullName evidence="1">Uncharacterized protein</fullName>
    </submittedName>
</protein>
<evidence type="ECO:0000313" key="2">
    <source>
        <dbReference type="Proteomes" id="UP000075502"/>
    </source>
</evidence>
<dbReference type="AlphaFoldDB" id="A0A150TB89"/>
<dbReference type="Gene3D" id="2.160.20.10">
    <property type="entry name" value="Single-stranded right-handed beta-helix, Pectin lyase-like"/>
    <property type="match status" value="1"/>
</dbReference>
<dbReference type="Proteomes" id="UP000075502">
    <property type="component" value="Unassembled WGS sequence"/>
</dbReference>
<dbReference type="SUPFAM" id="SSF51126">
    <property type="entry name" value="Pectin lyase-like"/>
    <property type="match status" value="1"/>
</dbReference>
<evidence type="ECO:0000313" key="1">
    <source>
        <dbReference type="EMBL" id="KYG01748.1"/>
    </source>
</evidence>